<accession>W0R9J8</accession>
<feature type="domain" description="AMP-dependent synthetase/ligase" evidence="1">
    <location>
        <begin position="49"/>
        <end position="300"/>
    </location>
</feature>
<dbReference type="InterPro" id="IPR042099">
    <property type="entry name" value="ANL_N_sf"/>
</dbReference>
<organism evidence="3 4">
    <name type="scientific">Bibersteinia trehalosi USDA-ARS-USMARC-190</name>
    <dbReference type="NCBI Taxonomy" id="1263832"/>
    <lineage>
        <taxon>Bacteria</taxon>
        <taxon>Pseudomonadati</taxon>
        <taxon>Pseudomonadota</taxon>
        <taxon>Gammaproteobacteria</taxon>
        <taxon>Pasteurellales</taxon>
        <taxon>Pasteurellaceae</taxon>
        <taxon>Bibersteinia</taxon>
    </lineage>
</organism>
<dbReference type="InterPro" id="IPR045851">
    <property type="entry name" value="AMP-bd_C_sf"/>
</dbReference>
<dbReference type="InterPro" id="IPR000873">
    <property type="entry name" value="AMP-dep_synth/lig_dom"/>
</dbReference>
<dbReference type="InterPro" id="IPR020845">
    <property type="entry name" value="AMP-binding_CS"/>
</dbReference>
<evidence type="ECO:0000259" key="2">
    <source>
        <dbReference type="Pfam" id="PF22818"/>
    </source>
</evidence>
<dbReference type="PROSITE" id="PS00455">
    <property type="entry name" value="AMP_BINDING"/>
    <property type="match status" value="1"/>
</dbReference>
<sequence length="531" mass="59669">MPIFVGAGLVPARFLLVIRAGTGPAPTKQIRKMTLPYAPTDLIATHPNWVFADFERHALQLSAYLQVEQIRSIALWFEDGAKLACTLLACWHAGVKTLFPPNDAPESREWVEANADIWLTDTTLAHPQAVQFADFSAKAMLQKNVENRPLVSRQNQTALLMKTSGSSGEAKTIEKTAEELWLSAEVLANALPFAQGNQITAITSVSAQHIYGLTVQIMMSLVQGWIIGRKQQFFPENLQAESAATHQSVLISSPAMLSRMAWQQLDFPQLVGVISSDGALDTQLFEQIRHCLNKPVMEVYPNGFELLGRIDRIVKIGGKRTSLVGVETALNQHPWLNDCYIAQHPSQPRLVAWVELNDEGITAFREQGRKAVIEALRRFLSASQESSAVPHFWRFTDHLPRNSQSKISRVEFEKTCLHFATDPIWLLESVEADWQIFHGKVPLDLAYFGGHFANFPLVPGVVEMQWVMDKIHSYFGEEKAVARFDNLKFQKFLRPNDELELRLKWEESKNRMAFQLKTGGEICGSGLVVLL</sequence>
<dbReference type="EMBL" id="CP006956">
    <property type="protein sequence ID" value="AHG87471.1"/>
    <property type="molecule type" value="Genomic_DNA"/>
</dbReference>
<dbReference type="SUPFAM" id="SSF54637">
    <property type="entry name" value="Thioesterase/thiol ester dehydrase-isomerase"/>
    <property type="match status" value="1"/>
</dbReference>
<gene>
    <name evidence="3" type="ORF">F544_22430</name>
</gene>
<dbReference type="Gene3D" id="3.40.50.12780">
    <property type="entry name" value="N-terminal domain of ligase-like"/>
    <property type="match status" value="1"/>
</dbReference>
<dbReference type="Gene3D" id="3.30.300.30">
    <property type="match status" value="1"/>
</dbReference>
<name>W0R9J8_BIBTR</name>
<dbReference type="Pfam" id="PF22818">
    <property type="entry name" value="ApeI-like"/>
    <property type="match status" value="1"/>
</dbReference>
<dbReference type="InterPro" id="IPR050237">
    <property type="entry name" value="ATP-dep_AMP-bd_enzyme"/>
</dbReference>
<dbReference type="PANTHER" id="PTHR43767">
    <property type="entry name" value="LONG-CHAIN-FATTY-ACID--COA LIGASE"/>
    <property type="match status" value="1"/>
</dbReference>
<proteinExistence type="predicted"/>
<evidence type="ECO:0000313" key="3">
    <source>
        <dbReference type="EMBL" id="AHG87471.1"/>
    </source>
</evidence>
<protein>
    <submittedName>
        <fullName evidence="3">AMP-binding enzyme</fullName>
    </submittedName>
</protein>
<dbReference type="SUPFAM" id="SSF56801">
    <property type="entry name" value="Acetyl-CoA synthetase-like"/>
    <property type="match status" value="1"/>
</dbReference>
<dbReference type="InterPro" id="IPR029069">
    <property type="entry name" value="HotDog_dom_sf"/>
</dbReference>
<dbReference type="AlphaFoldDB" id="W0R9J8"/>
<reference evidence="3 4" key="1">
    <citation type="submission" date="2013-12" db="EMBL/GenBank/DDBJ databases">
        <title>Annotation of the Bibersteinia trehalosi USDA-ARS-USMARC-190 complete genome.</title>
        <authorList>
            <person name="Harhay G.P."/>
            <person name="McVey S."/>
            <person name="Clawson M.L."/>
            <person name="Bono J."/>
            <person name="Heaton M.P."/>
            <person name="Chitko-Mckown C.G."/>
            <person name="Harhay D.M."/>
            <person name="Smith T.P.L."/>
        </authorList>
    </citation>
    <scope>NUCLEOTIDE SEQUENCE [LARGE SCALE GENOMIC DNA]</scope>
    <source>
        <strain evidence="3 4">USDA-ARS-USMARC-190</strain>
    </source>
</reference>
<evidence type="ECO:0000313" key="4">
    <source>
        <dbReference type="Proteomes" id="UP000019086"/>
    </source>
</evidence>
<dbReference type="Pfam" id="PF00501">
    <property type="entry name" value="AMP-binding"/>
    <property type="match status" value="1"/>
</dbReference>
<dbReference type="Gene3D" id="3.10.129.10">
    <property type="entry name" value="Hotdog Thioesterase"/>
    <property type="match status" value="1"/>
</dbReference>
<feature type="domain" description="ApeI dehydratase-like" evidence="2">
    <location>
        <begin position="436"/>
        <end position="525"/>
    </location>
</feature>
<dbReference type="InterPro" id="IPR054545">
    <property type="entry name" value="ApeI-like"/>
</dbReference>
<dbReference type="HOGENOM" id="CLU_026234_1_0_6"/>
<dbReference type="Proteomes" id="UP000019086">
    <property type="component" value="Chromosome"/>
</dbReference>
<dbReference type="PANTHER" id="PTHR43767:SF10">
    <property type="entry name" value="SURFACTIN SYNTHASE SUBUNIT 1"/>
    <property type="match status" value="1"/>
</dbReference>
<dbReference type="PATRIC" id="fig|1263832.3.peg.2230"/>
<dbReference type="KEGG" id="btra:F544_22430"/>
<evidence type="ECO:0000259" key="1">
    <source>
        <dbReference type="Pfam" id="PF00501"/>
    </source>
</evidence>